<keyword evidence="2 6" id="KW-0812">Transmembrane</keyword>
<gene>
    <name evidence="7 9" type="ORF">CBG10746</name>
    <name evidence="7" type="ORF">CBG_10746</name>
</gene>
<comment type="subcellular location">
    <subcellularLocation>
        <location evidence="6">Cell membrane</location>
        <topology evidence="6">Multi-pass membrane protein</topology>
    </subcellularLocation>
    <subcellularLocation>
        <location evidence="1">Membrane</location>
        <topology evidence="1">Multi-pass membrane protein</topology>
    </subcellularLocation>
</comment>
<dbReference type="Pfam" id="PF01062">
    <property type="entry name" value="Bestrophin"/>
    <property type="match status" value="1"/>
</dbReference>
<dbReference type="PANTHER" id="PTHR10736:SF19">
    <property type="entry name" value="BESTROPHIN HOMOLOG"/>
    <property type="match status" value="1"/>
</dbReference>
<name>A8XBP9_CAEBR</name>
<dbReference type="GO" id="GO:0005254">
    <property type="term" value="F:chloride channel activity"/>
    <property type="evidence" value="ECO:0007669"/>
    <property type="project" value="UniProtKB-KW"/>
</dbReference>
<dbReference type="HOGENOM" id="CLU_2707016_0_0_1"/>
<dbReference type="InterPro" id="IPR021134">
    <property type="entry name" value="Bestrophin-like"/>
</dbReference>
<dbReference type="Proteomes" id="UP000008549">
    <property type="component" value="Unassembled WGS sequence"/>
</dbReference>
<dbReference type="WormBase" id="CBG10746">
    <property type="protein sequence ID" value="CBP48327"/>
    <property type="gene ID" value="WBGene00032033"/>
</dbReference>
<dbReference type="KEGG" id="cbr:CBG_10746"/>
<reference evidence="7 8" key="1">
    <citation type="journal article" date="2003" name="PLoS Biol.">
        <title>The genome sequence of Caenorhabditis briggsae: a platform for comparative genomics.</title>
        <authorList>
            <person name="Stein L.D."/>
            <person name="Bao Z."/>
            <person name="Blasiar D."/>
            <person name="Blumenthal T."/>
            <person name="Brent M.R."/>
            <person name="Chen N."/>
            <person name="Chinwalla A."/>
            <person name="Clarke L."/>
            <person name="Clee C."/>
            <person name="Coghlan A."/>
            <person name="Coulson A."/>
            <person name="D'Eustachio P."/>
            <person name="Fitch D.H."/>
            <person name="Fulton L.A."/>
            <person name="Fulton R.E."/>
            <person name="Griffiths-Jones S."/>
            <person name="Harris T.W."/>
            <person name="Hillier L.W."/>
            <person name="Kamath R."/>
            <person name="Kuwabara P.E."/>
            <person name="Mardis E.R."/>
            <person name="Marra M.A."/>
            <person name="Miner T.L."/>
            <person name="Minx P."/>
            <person name="Mullikin J.C."/>
            <person name="Plumb R.W."/>
            <person name="Rogers J."/>
            <person name="Schein J.E."/>
            <person name="Sohrmann M."/>
            <person name="Spieth J."/>
            <person name="Stajich J.E."/>
            <person name="Wei C."/>
            <person name="Willey D."/>
            <person name="Wilson R.K."/>
            <person name="Durbin R."/>
            <person name="Waterston R.H."/>
        </authorList>
    </citation>
    <scope>NUCLEOTIDE SEQUENCE [LARGE SCALE GENOMIC DNA]</scope>
    <source>
        <strain evidence="7 8">AF16</strain>
    </source>
</reference>
<evidence type="ECO:0000256" key="6">
    <source>
        <dbReference type="RuleBase" id="RU363126"/>
    </source>
</evidence>
<dbReference type="InterPro" id="IPR000615">
    <property type="entry name" value="Bestrophin"/>
</dbReference>
<dbReference type="eggNOG" id="KOG3547">
    <property type="taxonomic scope" value="Eukaryota"/>
</dbReference>
<evidence type="ECO:0000256" key="5">
    <source>
        <dbReference type="ARBA" id="ARBA00034769"/>
    </source>
</evidence>
<comment type="caution">
    <text evidence="6">Lacks conserved residue(s) required for the propagation of feature annotation.</text>
</comment>
<evidence type="ECO:0000313" key="7">
    <source>
        <dbReference type="EMBL" id="CAP30065.1"/>
    </source>
</evidence>
<accession>A8XBP9</accession>
<evidence type="ECO:0000313" key="8">
    <source>
        <dbReference type="Proteomes" id="UP000008549"/>
    </source>
</evidence>
<proteinExistence type="inferred from homology"/>
<dbReference type="CTD" id="8576482"/>
<keyword evidence="6" id="KW-0406">Ion transport</keyword>
<dbReference type="RefSeq" id="XP_002634486.1">
    <property type="nucleotide sequence ID" value="XM_002634440.1"/>
</dbReference>
<evidence type="ECO:0000256" key="4">
    <source>
        <dbReference type="ARBA" id="ARBA00023136"/>
    </source>
</evidence>
<dbReference type="AlphaFoldDB" id="A8XBP9"/>
<comment type="similarity">
    <text evidence="5 6">Belongs to the anion channel-forming bestrophin (TC 1.A.46) family. Calcium-sensitive chloride channel subfamily.</text>
</comment>
<evidence type="ECO:0000313" key="9">
    <source>
        <dbReference type="WormBase" id="CBG10746"/>
    </source>
</evidence>
<dbReference type="EMBL" id="HE600916">
    <property type="protein sequence ID" value="CAP30065.1"/>
    <property type="molecule type" value="Genomic_DNA"/>
</dbReference>
<keyword evidence="6" id="KW-0813">Transport</keyword>
<keyword evidence="6" id="KW-0869">Chloride channel</keyword>
<keyword evidence="3 6" id="KW-1133">Transmembrane helix</keyword>
<dbReference type="GO" id="GO:0034707">
    <property type="term" value="C:chloride channel complex"/>
    <property type="evidence" value="ECO:0007669"/>
    <property type="project" value="UniProtKB-KW"/>
</dbReference>
<dbReference type="PANTHER" id="PTHR10736">
    <property type="entry name" value="BESTROPHIN"/>
    <property type="match status" value="1"/>
</dbReference>
<dbReference type="STRING" id="6238.A8XBP9"/>
<evidence type="ECO:0000256" key="3">
    <source>
        <dbReference type="ARBA" id="ARBA00022989"/>
    </source>
</evidence>
<dbReference type="GeneID" id="8576482"/>
<keyword evidence="4 6" id="KW-0472">Membrane</keyword>
<comment type="function">
    <text evidence="6">Forms chloride channels.</text>
</comment>
<evidence type="ECO:0000256" key="2">
    <source>
        <dbReference type="ARBA" id="ARBA00022692"/>
    </source>
</evidence>
<keyword evidence="6" id="KW-0868">Chloride</keyword>
<dbReference type="GO" id="GO:0005886">
    <property type="term" value="C:plasma membrane"/>
    <property type="evidence" value="ECO:0007669"/>
    <property type="project" value="UniProtKB-SubCell"/>
</dbReference>
<keyword evidence="8" id="KW-1185">Reference proteome</keyword>
<sequence>MTVSYNSEISSVSSFNFLRLMCRWRGSIWKSVLSELMMWITSYISLALFYHLVLFPKRFDEDPMRGSNPRQPD</sequence>
<dbReference type="OMA" id="ELMMWIT"/>
<keyword evidence="6" id="KW-1003">Cell membrane</keyword>
<evidence type="ECO:0000256" key="1">
    <source>
        <dbReference type="ARBA" id="ARBA00004141"/>
    </source>
</evidence>
<dbReference type="InParanoid" id="A8XBP9"/>
<organism evidence="7 8">
    <name type="scientific">Caenorhabditis briggsae</name>
    <dbReference type="NCBI Taxonomy" id="6238"/>
    <lineage>
        <taxon>Eukaryota</taxon>
        <taxon>Metazoa</taxon>
        <taxon>Ecdysozoa</taxon>
        <taxon>Nematoda</taxon>
        <taxon>Chromadorea</taxon>
        <taxon>Rhabditida</taxon>
        <taxon>Rhabditina</taxon>
        <taxon>Rhabditomorpha</taxon>
        <taxon>Rhabditoidea</taxon>
        <taxon>Rhabditidae</taxon>
        <taxon>Peloderinae</taxon>
        <taxon>Caenorhabditis</taxon>
    </lineage>
</organism>
<reference evidence="7 8" key="2">
    <citation type="journal article" date="2011" name="PLoS Genet.">
        <title>Caenorhabditis briggsae recombinant inbred line genotypes reveal inter-strain incompatibility and the evolution of recombination.</title>
        <authorList>
            <person name="Ross J.A."/>
            <person name="Koboldt D.C."/>
            <person name="Staisch J.E."/>
            <person name="Chamberlin H.M."/>
            <person name="Gupta B.P."/>
            <person name="Miller R.D."/>
            <person name="Baird S.E."/>
            <person name="Haag E.S."/>
        </authorList>
    </citation>
    <scope>NUCLEOTIDE SEQUENCE [LARGE SCALE GENOMIC DNA]</scope>
    <source>
        <strain evidence="7 8">AF16</strain>
    </source>
</reference>
<keyword evidence="6" id="KW-0407">Ion channel</keyword>
<protein>
    <recommendedName>
        <fullName evidence="6">Bestrophin homolog</fullName>
    </recommendedName>
</protein>
<feature type="transmembrane region" description="Helical" evidence="6">
    <location>
        <begin position="36"/>
        <end position="55"/>
    </location>
</feature>